<keyword evidence="5 6" id="KW-0472">Membrane</keyword>
<accession>A0A831ZJ34</accession>
<evidence type="ECO:0000256" key="6">
    <source>
        <dbReference type="SAM" id="Phobius"/>
    </source>
</evidence>
<feature type="transmembrane region" description="Helical" evidence="6">
    <location>
        <begin position="60"/>
        <end position="79"/>
    </location>
</feature>
<dbReference type="EMBL" id="DSTK01000011">
    <property type="protein sequence ID" value="HFK96301.1"/>
    <property type="molecule type" value="Genomic_DNA"/>
</dbReference>
<dbReference type="AlphaFoldDB" id="A0A831ZJ34"/>
<proteinExistence type="predicted"/>
<protein>
    <submittedName>
        <fullName evidence="7">ATP synthase subunit I</fullName>
    </submittedName>
</protein>
<evidence type="ECO:0000256" key="2">
    <source>
        <dbReference type="ARBA" id="ARBA00022475"/>
    </source>
</evidence>
<dbReference type="InterPro" id="IPR005598">
    <property type="entry name" value="ATP_synth_I"/>
</dbReference>
<dbReference type="GO" id="GO:0005886">
    <property type="term" value="C:plasma membrane"/>
    <property type="evidence" value="ECO:0007669"/>
    <property type="project" value="UniProtKB-SubCell"/>
</dbReference>
<evidence type="ECO:0000256" key="3">
    <source>
        <dbReference type="ARBA" id="ARBA00022692"/>
    </source>
</evidence>
<evidence type="ECO:0000256" key="5">
    <source>
        <dbReference type="ARBA" id="ARBA00023136"/>
    </source>
</evidence>
<keyword evidence="3 6" id="KW-0812">Transmembrane</keyword>
<name>A0A831ZJ34_9BACT</name>
<evidence type="ECO:0000256" key="1">
    <source>
        <dbReference type="ARBA" id="ARBA00004651"/>
    </source>
</evidence>
<feature type="transmembrane region" description="Helical" evidence="6">
    <location>
        <begin position="123"/>
        <end position="142"/>
    </location>
</feature>
<evidence type="ECO:0000256" key="4">
    <source>
        <dbReference type="ARBA" id="ARBA00022989"/>
    </source>
</evidence>
<keyword evidence="2" id="KW-1003">Cell membrane</keyword>
<comment type="caution">
    <text evidence="7">The sequence shown here is derived from an EMBL/GenBank/DDBJ whole genome shotgun (WGS) entry which is preliminary data.</text>
</comment>
<feature type="transmembrane region" description="Helical" evidence="6">
    <location>
        <begin position="85"/>
        <end position="103"/>
    </location>
</feature>
<feature type="transmembrane region" description="Helical" evidence="6">
    <location>
        <begin position="148"/>
        <end position="168"/>
    </location>
</feature>
<keyword evidence="4 6" id="KW-1133">Transmembrane helix</keyword>
<sequence length="176" mass="19550">MPASGPSRGSLWSFWSWESSRAFAITCGSCEGSSARTGVRRKGFVETLLSDERLIRRIQLVNVILLFFAALGAALFFSIREALGVLLGGATVTVSFQVMKWQMRRAFQHPGRVPSKGVLFVKYYLRFLGTVFVVFTVLYYGWVDPPAFLAGLSVVMVSIVLVAIQEAVKMVMRGER</sequence>
<dbReference type="Pfam" id="PF03899">
    <property type="entry name" value="ATP-synt_I"/>
    <property type="match status" value="1"/>
</dbReference>
<comment type="subcellular location">
    <subcellularLocation>
        <location evidence="1">Cell membrane</location>
        <topology evidence="1">Multi-pass membrane protein</topology>
    </subcellularLocation>
</comment>
<organism evidence="7">
    <name type="scientific">Desulfacinum infernum</name>
    <dbReference type="NCBI Taxonomy" id="35837"/>
    <lineage>
        <taxon>Bacteria</taxon>
        <taxon>Pseudomonadati</taxon>
        <taxon>Thermodesulfobacteriota</taxon>
        <taxon>Syntrophobacteria</taxon>
        <taxon>Syntrophobacterales</taxon>
        <taxon>Syntrophobacteraceae</taxon>
        <taxon>Desulfacinum</taxon>
    </lineage>
</organism>
<gene>
    <name evidence="7" type="ORF">ENS06_03125</name>
</gene>
<reference evidence="7" key="1">
    <citation type="journal article" date="2020" name="mSystems">
        <title>Genome- and Community-Level Interaction Insights into Carbon Utilization and Element Cycling Functions of Hydrothermarchaeota in Hydrothermal Sediment.</title>
        <authorList>
            <person name="Zhou Z."/>
            <person name="Liu Y."/>
            <person name="Xu W."/>
            <person name="Pan J."/>
            <person name="Luo Z.H."/>
            <person name="Li M."/>
        </authorList>
    </citation>
    <scope>NUCLEOTIDE SEQUENCE [LARGE SCALE GENOMIC DNA]</scope>
    <source>
        <strain evidence="7">SpSt-456</strain>
    </source>
</reference>
<evidence type="ECO:0000313" key="7">
    <source>
        <dbReference type="EMBL" id="HFK96301.1"/>
    </source>
</evidence>